<name>A0A1G2C866_9BACT</name>
<feature type="domain" description="Glycosyltransferase 2-like" evidence="2">
    <location>
        <begin position="9"/>
        <end position="179"/>
    </location>
</feature>
<organism evidence="3 4">
    <name type="scientific">Candidatus Liptonbacteria bacterium GWC1_60_9</name>
    <dbReference type="NCBI Taxonomy" id="1798645"/>
    <lineage>
        <taxon>Bacteria</taxon>
        <taxon>Candidatus Liptoniibacteriota</taxon>
    </lineage>
</organism>
<dbReference type="InterPro" id="IPR050834">
    <property type="entry name" value="Glycosyltransf_2"/>
</dbReference>
<proteinExistence type="predicted"/>
<keyword evidence="1" id="KW-0812">Transmembrane</keyword>
<dbReference type="Proteomes" id="UP000176349">
    <property type="component" value="Unassembled WGS sequence"/>
</dbReference>
<feature type="transmembrane region" description="Helical" evidence="1">
    <location>
        <begin position="304"/>
        <end position="328"/>
    </location>
</feature>
<comment type="caution">
    <text evidence="3">The sequence shown here is derived from an EMBL/GenBank/DDBJ whole genome shotgun (WGS) entry which is preliminary data.</text>
</comment>
<feature type="transmembrane region" description="Helical" evidence="1">
    <location>
        <begin position="251"/>
        <end position="270"/>
    </location>
</feature>
<dbReference type="EMBL" id="MHKV01000012">
    <property type="protein sequence ID" value="OGY97416.1"/>
    <property type="molecule type" value="Genomic_DNA"/>
</dbReference>
<evidence type="ECO:0000256" key="1">
    <source>
        <dbReference type="SAM" id="Phobius"/>
    </source>
</evidence>
<dbReference type="Gene3D" id="3.90.550.10">
    <property type="entry name" value="Spore Coat Polysaccharide Biosynthesis Protein SpsA, Chain A"/>
    <property type="match status" value="1"/>
</dbReference>
<evidence type="ECO:0000259" key="2">
    <source>
        <dbReference type="Pfam" id="PF00535"/>
    </source>
</evidence>
<evidence type="ECO:0000313" key="3">
    <source>
        <dbReference type="EMBL" id="OGY97416.1"/>
    </source>
</evidence>
<accession>A0A1G2C866</accession>
<sequence length="337" mass="36936">MSAASKIVSVVIPCRNEERFIERCLDSLLAQTYPKDQIEILAVNGASEDDTEKIVAAYAATHPSVKLLQNPKKFTPISMNVGIKNARGGFILLAGAHSSFAPDYIEKCVSHLERHNADVVGGTLETKPSRNTLAAQAIAEVLKSRLGTGGSSFRVGTSSVREVDTAFNACYRRELFEKVGLINEHLRRSQDMEFSMRIKRAGGKIILAPDISTTYYPKATLHEFWSHNISDGIWAILPVKYGARLFKLRHLAPFVFVLGLLGTGTAALLYRPLLVLPLAIAAPYLSVIAGVSLTLAVRAKRPTLFPFLIAAFAIRHFGYGIGSLMGFLKLLLPERRS</sequence>
<protein>
    <recommendedName>
        <fullName evidence="2">Glycosyltransferase 2-like domain-containing protein</fullName>
    </recommendedName>
</protein>
<dbReference type="AlphaFoldDB" id="A0A1G2C866"/>
<feature type="transmembrane region" description="Helical" evidence="1">
    <location>
        <begin position="276"/>
        <end position="297"/>
    </location>
</feature>
<dbReference type="CDD" id="cd02525">
    <property type="entry name" value="Succinoglycan_BP_ExoA"/>
    <property type="match status" value="1"/>
</dbReference>
<keyword evidence="1" id="KW-1133">Transmembrane helix</keyword>
<gene>
    <name evidence="3" type="ORF">A2128_01665</name>
</gene>
<evidence type="ECO:0000313" key="4">
    <source>
        <dbReference type="Proteomes" id="UP000176349"/>
    </source>
</evidence>
<dbReference type="PANTHER" id="PTHR43685:SF11">
    <property type="entry name" value="GLYCOSYLTRANSFERASE TAGX-RELATED"/>
    <property type="match status" value="1"/>
</dbReference>
<dbReference type="Pfam" id="PF00535">
    <property type="entry name" value="Glycos_transf_2"/>
    <property type="match status" value="1"/>
</dbReference>
<dbReference type="PANTHER" id="PTHR43685">
    <property type="entry name" value="GLYCOSYLTRANSFERASE"/>
    <property type="match status" value="1"/>
</dbReference>
<dbReference type="InterPro" id="IPR001173">
    <property type="entry name" value="Glyco_trans_2-like"/>
</dbReference>
<dbReference type="InterPro" id="IPR029044">
    <property type="entry name" value="Nucleotide-diphossugar_trans"/>
</dbReference>
<reference evidence="3 4" key="1">
    <citation type="journal article" date="2016" name="Nat. Commun.">
        <title>Thousands of microbial genomes shed light on interconnected biogeochemical processes in an aquifer system.</title>
        <authorList>
            <person name="Anantharaman K."/>
            <person name="Brown C.T."/>
            <person name="Hug L.A."/>
            <person name="Sharon I."/>
            <person name="Castelle C.J."/>
            <person name="Probst A.J."/>
            <person name="Thomas B.C."/>
            <person name="Singh A."/>
            <person name="Wilkins M.J."/>
            <person name="Karaoz U."/>
            <person name="Brodie E.L."/>
            <person name="Williams K.H."/>
            <person name="Hubbard S.S."/>
            <person name="Banfield J.F."/>
        </authorList>
    </citation>
    <scope>NUCLEOTIDE SEQUENCE [LARGE SCALE GENOMIC DNA]</scope>
</reference>
<keyword evidence="1" id="KW-0472">Membrane</keyword>
<dbReference type="SUPFAM" id="SSF53448">
    <property type="entry name" value="Nucleotide-diphospho-sugar transferases"/>
    <property type="match status" value="1"/>
</dbReference>